<dbReference type="STRING" id="743788.S8EP20"/>
<sequence>MCVGENCARQASSYVKAQLSTLYKNAVDCLEHHNPHQKLTDKSRYSHALREFTYSNKRKILLQATSGEPGLEFICNHDVILRLSIESANFVLDNSAPGRDRTKVENVSVTFRVPFYTQRLDAAELKYNNGPNPLQLVILELMKAELVFLDEAVYAAPDTLTRYLKEYYLPFLAEAGNRVFFSIPCSDDDKYRLTIDYSTMEEKDRTKLTLHDMYGISADKINEHLSSAWLKAKLASGSTNWKTYCLAEYCCTSGPFFHLHMHPPRLQPLCSQEAILCFNVDEALFYEGSDFLRDPQHAFKGWETAIVVNVVHGFDEHVTRCVVDFSSARFCAIHSSYGAVTEGDQFAMTCWAHITEFFSSTYLEVLKSIGLDVVYFFDSRWPIASGSSTVSSDEEDLDDGEEDVITGDKNPAVALWTESIGKYTGVVFDPVFVTSQSAINKLFYFLWFGGQVSKHQDHALVRWDHLELFKARFQPLTLRLLSDGRAIIWIHIEEGTFRLPEQPAAEYQCDGWHLAFEVNMRKTVHTPEWESSEAWIARFKQSSVYKEHGNRTDRILEYIILDLEPNNAKFLFEYSRFESLLHHADHSCLSSSASQVLAVVDYLKYQYFAELARSGINILQAVPVRKPDTALSNVFLTAIAINICSNAVVTSKNWSWASGSAEPVVAVLGMTDFHPLPEPARLEYTPGLTTRPPGSASYGTACLSRAEFLDKCILDLLSGINACTTLIPLSTEFVDGRLVLALSTWAENKWKSSQNCGWEEAYNEGAGLMEYKWERHDHWNTGETNRFNYTVSCATRNIVQLPVAARTRCLDIKVSGETTLAVSFRSAARKKGSSESVARWDTTISIRTGPDGLSIQDIVPVRPVIEPPPTHASDKSFPDLGMKLQEQLPEVIDFTDVLCRLKAFEGPWKQNYVGMDAYALAHPVFSRTGDVIFELRPQAQTAAPSMVPRTLPGGMQNGFGGSSNGLTSSLWSSGKRSRLIVVLCSDAEYLLHRLPEGGDVRVPDQWAQRR</sequence>
<organism evidence="1 2">
    <name type="scientific">Fomitopsis schrenkii</name>
    <name type="common">Brown rot fungus</name>
    <dbReference type="NCBI Taxonomy" id="2126942"/>
    <lineage>
        <taxon>Eukaryota</taxon>
        <taxon>Fungi</taxon>
        <taxon>Dikarya</taxon>
        <taxon>Basidiomycota</taxon>
        <taxon>Agaricomycotina</taxon>
        <taxon>Agaricomycetes</taxon>
        <taxon>Polyporales</taxon>
        <taxon>Fomitopsis</taxon>
    </lineage>
</organism>
<name>S8EP20_FOMSC</name>
<dbReference type="OrthoDB" id="5429442at2759"/>
<accession>S8EP20</accession>
<reference evidence="1 2" key="1">
    <citation type="journal article" date="2012" name="Science">
        <title>The Paleozoic origin of enzymatic lignin decomposition reconstructed from 31 fungal genomes.</title>
        <authorList>
            <person name="Floudas D."/>
            <person name="Binder M."/>
            <person name="Riley R."/>
            <person name="Barry K."/>
            <person name="Blanchette R.A."/>
            <person name="Henrissat B."/>
            <person name="Martinez A.T."/>
            <person name="Otillar R."/>
            <person name="Spatafora J.W."/>
            <person name="Yadav J.S."/>
            <person name="Aerts A."/>
            <person name="Benoit I."/>
            <person name="Boyd A."/>
            <person name="Carlson A."/>
            <person name="Copeland A."/>
            <person name="Coutinho P.M."/>
            <person name="de Vries R.P."/>
            <person name="Ferreira P."/>
            <person name="Findley K."/>
            <person name="Foster B."/>
            <person name="Gaskell J."/>
            <person name="Glotzer D."/>
            <person name="Gorecki P."/>
            <person name="Heitman J."/>
            <person name="Hesse C."/>
            <person name="Hori C."/>
            <person name="Igarashi K."/>
            <person name="Jurgens J.A."/>
            <person name="Kallen N."/>
            <person name="Kersten P."/>
            <person name="Kohler A."/>
            <person name="Kuees U."/>
            <person name="Kumar T.K.A."/>
            <person name="Kuo A."/>
            <person name="LaButti K."/>
            <person name="Larrondo L.F."/>
            <person name="Lindquist E."/>
            <person name="Ling A."/>
            <person name="Lombard V."/>
            <person name="Lucas S."/>
            <person name="Lundell T."/>
            <person name="Martin R."/>
            <person name="McLaughlin D.J."/>
            <person name="Morgenstern I."/>
            <person name="Morin E."/>
            <person name="Murat C."/>
            <person name="Nagy L.G."/>
            <person name="Nolan M."/>
            <person name="Ohm R.A."/>
            <person name="Patyshakuliyeva A."/>
            <person name="Rokas A."/>
            <person name="Ruiz-Duenas F.J."/>
            <person name="Sabat G."/>
            <person name="Salamov A."/>
            <person name="Samejima M."/>
            <person name="Schmutz J."/>
            <person name="Slot J.C."/>
            <person name="St John F."/>
            <person name="Stenlid J."/>
            <person name="Sun H."/>
            <person name="Sun S."/>
            <person name="Syed K."/>
            <person name="Tsang A."/>
            <person name="Wiebenga A."/>
            <person name="Young D."/>
            <person name="Pisabarro A."/>
            <person name="Eastwood D.C."/>
            <person name="Martin F."/>
            <person name="Cullen D."/>
            <person name="Grigoriev I.V."/>
            <person name="Hibbett D.S."/>
        </authorList>
    </citation>
    <scope>NUCLEOTIDE SEQUENCE</scope>
    <source>
        <strain evidence="2">FP-58527</strain>
    </source>
</reference>
<proteinExistence type="predicted"/>
<evidence type="ECO:0000313" key="2">
    <source>
        <dbReference type="Proteomes" id="UP000015241"/>
    </source>
</evidence>
<keyword evidence="2" id="KW-1185">Reference proteome</keyword>
<dbReference type="EMBL" id="KE504122">
    <property type="protein sequence ID" value="EPT05873.1"/>
    <property type="molecule type" value="Genomic_DNA"/>
</dbReference>
<dbReference type="HOGENOM" id="CLU_005808_0_0_1"/>
<gene>
    <name evidence="1" type="ORF">FOMPIDRAFT_1110130</name>
</gene>
<evidence type="ECO:0000313" key="1">
    <source>
        <dbReference type="EMBL" id="EPT05873.1"/>
    </source>
</evidence>
<protein>
    <submittedName>
        <fullName evidence="1">Uncharacterized protein</fullName>
    </submittedName>
</protein>
<dbReference type="InParanoid" id="S8EP20"/>
<dbReference type="AlphaFoldDB" id="S8EP20"/>
<dbReference type="eggNOG" id="ENOG502SEPQ">
    <property type="taxonomic scope" value="Eukaryota"/>
</dbReference>
<dbReference type="Proteomes" id="UP000015241">
    <property type="component" value="Unassembled WGS sequence"/>
</dbReference>